<keyword evidence="8" id="KW-0539">Nucleus</keyword>
<dbReference type="PANTHER" id="PTHR31571:SF2">
    <property type="entry name" value="HISTONE ACETYLTRANSFERASE RTT109"/>
    <property type="match status" value="1"/>
</dbReference>
<feature type="transmembrane region" description="Helical" evidence="11">
    <location>
        <begin position="73"/>
        <end position="94"/>
    </location>
</feature>
<keyword evidence="4" id="KW-0227">DNA damage</keyword>
<evidence type="ECO:0000256" key="1">
    <source>
        <dbReference type="ARBA" id="ARBA00004123"/>
    </source>
</evidence>
<feature type="compositionally biased region" description="Low complexity" evidence="10">
    <location>
        <begin position="454"/>
        <end position="466"/>
    </location>
</feature>
<accession>A0A9P5Q380</accession>
<keyword evidence="7" id="KW-0804">Transcription</keyword>
<evidence type="ECO:0000256" key="6">
    <source>
        <dbReference type="ARBA" id="ARBA00023015"/>
    </source>
</evidence>
<dbReference type="PANTHER" id="PTHR31571">
    <property type="entry name" value="ALTERED INHERITANCE OF MITOCHONDRIA PROTEIN 6"/>
    <property type="match status" value="1"/>
</dbReference>
<dbReference type="Pfam" id="PF08214">
    <property type="entry name" value="HAT_KAT11"/>
    <property type="match status" value="1"/>
</dbReference>
<evidence type="ECO:0000313" key="14">
    <source>
        <dbReference type="Proteomes" id="UP000772434"/>
    </source>
</evidence>
<dbReference type="EC" id="2.3.1.48" evidence="2"/>
<comment type="subcellular location">
    <subcellularLocation>
        <location evidence="1">Nucleus</location>
    </subcellularLocation>
</comment>
<feature type="domain" description="DUF6534" evidence="12">
    <location>
        <begin position="80"/>
        <end position="153"/>
    </location>
</feature>
<keyword evidence="11" id="KW-1133">Transmembrane helix</keyword>
<dbReference type="Pfam" id="PF20152">
    <property type="entry name" value="DUF6534"/>
    <property type="match status" value="1"/>
</dbReference>
<dbReference type="InterPro" id="IPR051236">
    <property type="entry name" value="HAT_RTT109-like"/>
</dbReference>
<evidence type="ECO:0000256" key="3">
    <source>
        <dbReference type="ARBA" id="ARBA00022679"/>
    </source>
</evidence>
<dbReference type="InterPro" id="IPR016849">
    <property type="entry name" value="Rtt109"/>
</dbReference>
<dbReference type="OrthoDB" id="3361892at2759"/>
<evidence type="ECO:0000256" key="8">
    <source>
        <dbReference type="ARBA" id="ARBA00023242"/>
    </source>
</evidence>
<gene>
    <name evidence="13" type="ORF">BDP27DRAFT_1379367</name>
</gene>
<dbReference type="GO" id="GO:0032931">
    <property type="term" value="F:histone H3K56 acetyltransferase activity"/>
    <property type="evidence" value="ECO:0007669"/>
    <property type="project" value="TreeGrafter"/>
</dbReference>
<reference evidence="13" key="1">
    <citation type="submission" date="2020-11" db="EMBL/GenBank/DDBJ databases">
        <authorList>
            <consortium name="DOE Joint Genome Institute"/>
            <person name="Ahrendt S."/>
            <person name="Riley R."/>
            <person name="Andreopoulos W."/>
            <person name="Labutti K."/>
            <person name="Pangilinan J."/>
            <person name="Ruiz-Duenas F.J."/>
            <person name="Barrasa J.M."/>
            <person name="Sanchez-Garcia M."/>
            <person name="Camarero S."/>
            <person name="Miyauchi S."/>
            <person name="Serrano A."/>
            <person name="Linde D."/>
            <person name="Babiker R."/>
            <person name="Drula E."/>
            <person name="Ayuso-Fernandez I."/>
            <person name="Pacheco R."/>
            <person name="Padilla G."/>
            <person name="Ferreira P."/>
            <person name="Barriuso J."/>
            <person name="Kellner H."/>
            <person name="Castanera R."/>
            <person name="Alfaro M."/>
            <person name="Ramirez L."/>
            <person name="Pisabarro A.G."/>
            <person name="Kuo A."/>
            <person name="Tritt A."/>
            <person name="Lipzen A."/>
            <person name="He G."/>
            <person name="Yan M."/>
            <person name="Ng V."/>
            <person name="Cullen D."/>
            <person name="Martin F."/>
            <person name="Rosso M.-N."/>
            <person name="Henrissat B."/>
            <person name="Hibbett D."/>
            <person name="Martinez A.T."/>
            <person name="Grigoriev I.V."/>
        </authorList>
    </citation>
    <scope>NUCLEOTIDE SEQUENCE</scope>
    <source>
        <strain evidence="13">AH 40177</strain>
    </source>
</reference>
<dbReference type="GO" id="GO:0006974">
    <property type="term" value="P:DNA damage response"/>
    <property type="evidence" value="ECO:0007669"/>
    <property type="project" value="UniProtKB-KW"/>
</dbReference>
<protein>
    <recommendedName>
        <fullName evidence="2">histone acetyltransferase</fullName>
        <ecNumber evidence="2">2.3.1.48</ecNumber>
    </recommendedName>
</protein>
<dbReference type="InterPro" id="IPR013178">
    <property type="entry name" value="Histone_AcTrfase_Rtt109/CBP"/>
</dbReference>
<feature type="transmembrane region" description="Helical" evidence="11">
    <location>
        <begin position="6"/>
        <end position="25"/>
    </location>
</feature>
<dbReference type="EMBL" id="JADNRY010000003">
    <property type="protein sequence ID" value="KAF9077564.1"/>
    <property type="molecule type" value="Genomic_DNA"/>
</dbReference>
<dbReference type="InterPro" id="IPR045339">
    <property type="entry name" value="DUF6534"/>
</dbReference>
<keyword evidence="11" id="KW-0812">Transmembrane</keyword>
<evidence type="ECO:0000256" key="9">
    <source>
        <dbReference type="ARBA" id="ARBA00048940"/>
    </source>
</evidence>
<keyword evidence="11" id="KW-0472">Membrane</keyword>
<dbReference type="PROSITE" id="PS51728">
    <property type="entry name" value="RTT109_HAT"/>
    <property type="match status" value="1"/>
</dbReference>
<evidence type="ECO:0000256" key="5">
    <source>
        <dbReference type="ARBA" id="ARBA00022990"/>
    </source>
</evidence>
<comment type="catalytic activity">
    <reaction evidence="9">
        <text>L-lysyl-[histone] + acetyl-CoA = N(6)-acetyl-L-lysyl-[histone] + CoA + H(+)</text>
        <dbReference type="Rhea" id="RHEA:21992"/>
        <dbReference type="Rhea" id="RHEA-COMP:9845"/>
        <dbReference type="Rhea" id="RHEA-COMP:11338"/>
        <dbReference type="ChEBI" id="CHEBI:15378"/>
        <dbReference type="ChEBI" id="CHEBI:29969"/>
        <dbReference type="ChEBI" id="CHEBI:57287"/>
        <dbReference type="ChEBI" id="CHEBI:57288"/>
        <dbReference type="ChEBI" id="CHEBI:61930"/>
        <dbReference type="EC" id="2.3.1.48"/>
    </reaction>
    <physiologicalReaction direction="left-to-right" evidence="9">
        <dbReference type="Rhea" id="RHEA:21993"/>
    </physiologicalReaction>
</comment>
<evidence type="ECO:0000259" key="12">
    <source>
        <dbReference type="Pfam" id="PF20152"/>
    </source>
</evidence>
<dbReference type="Proteomes" id="UP000772434">
    <property type="component" value="Unassembled WGS sequence"/>
</dbReference>
<proteinExistence type="predicted"/>
<evidence type="ECO:0000256" key="10">
    <source>
        <dbReference type="SAM" id="MobiDB-lite"/>
    </source>
</evidence>
<evidence type="ECO:0000256" key="4">
    <source>
        <dbReference type="ARBA" id="ARBA00022763"/>
    </source>
</evidence>
<feature type="transmembrane region" description="Helical" evidence="11">
    <location>
        <begin position="106"/>
        <end position="124"/>
    </location>
</feature>
<comment type="caution">
    <text evidence="13">The sequence shown here is derived from an EMBL/GenBank/DDBJ whole genome shotgun (WGS) entry which is preliminary data.</text>
</comment>
<keyword evidence="5" id="KW-0007">Acetylation</keyword>
<sequence length="695" mass="76361">MEASTYGSALVGLVISATLYGATILQTNYPKDARYIKVLVGSVYLVTNYNNPPALSRLTCVHRRQVIPAHRQYYWNLILTADVIIAVALCFYLLKSRTGFTKQATLFILSNIIGVAIVITFATMPNNYVWLAFFWIDGKCYVNSCLAALNSRVSLREKAAPAESFLQLSPINISGADSRSLTKLPGVREFHLHVLVSSPRKHSSLYPFSKPKCRSYLQDIFILLSEQSTPDSPRILVTAIEGCVYNVPATSCALLYISKVDSTGQCTLPSPTATLVRALLLYYGDISTRPVPAAYLWIQLFARAQSQYLFPNSADFSGKRPLGDFQLCGWWKRVFTDVALELRSRSENPAGSAATIRLFYLLPGYSQIEAEHSLRPVTATRLVTHNYQWAYGHPYSQTEIPLPCIGNDTGTAPRNLGQFIPSFDDDPKSRFMDEIAYTTGPEGIKSPPRKRARTASSASHGGSTAAITDEGSASQAETNDHPLGELGKVSVDEFWERMSFRQECVAGAVTGFFAMGIASSRVWNDSERSAVSPLAPQPGQVPSQMNKRIITSLMTGVEFSTRERAIRATEVIETAVRGLCEGIAAVPASIIHVPRPTHATENNLSSEQAVGASLLAPPRTPPPRMTNGSRVIIDVSPNPFPEPETSLETYESFIYGSACVSNADSQDRYTSNENKEAELSPVTVLAVRRKKKRQD</sequence>
<evidence type="ECO:0000256" key="11">
    <source>
        <dbReference type="SAM" id="Phobius"/>
    </source>
</evidence>
<feature type="region of interest" description="Disordered" evidence="10">
    <location>
        <begin position="438"/>
        <end position="484"/>
    </location>
</feature>
<dbReference type="SMART" id="SM01250">
    <property type="entry name" value="KAT11"/>
    <property type="match status" value="1"/>
</dbReference>
<evidence type="ECO:0000256" key="7">
    <source>
        <dbReference type="ARBA" id="ARBA00023163"/>
    </source>
</evidence>
<keyword evidence="14" id="KW-1185">Reference proteome</keyword>
<organism evidence="13 14">
    <name type="scientific">Rhodocollybia butyracea</name>
    <dbReference type="NCBI Taxonomy" id="206335"/>
    <lineage>
        <taxon>Eukaryota</taxon>
        <taxon>Fungi</taxon>
        <taxon>Dikarya</taxon>
        <taxon>Basidiomycota</taxon>
        <taxon>Agaricomycotina</taxon>
        <taxon>Agaricomycetes</taxon>
        <taxon>Agaricomycetidae</taxon>
        <taxon>Agaricales</taxon>
        <taxon>Marasmiineae</taxon>
        <taxon>Omphalotaceae</taxon>
        <taxon>Rhodocollybia</taxon>
    </lineage>
</organism>
<evidence type="ECO:0000256" key="2">
    <source>
        <dbReference type="ARBA" id="ARBA00013184"/>
    </source>
</evidence>
<keyword evidence="6" id="KW-0805">Transcription regulation</keyword>
<dbReference type="AlphaFoldDB" id="A0A9P5Q380"/>
<dbReference type="GO" id="GO:0005634">
    <property type="term" value="C:nucleus"/>
    <property type="evidence" value="ECO:0007669"/>
    <property type="project" value="UniProtKB-SubCell"/>
</dbReference>
<evidence type="ECO:0000313" key="13">
    <source>
        <dbReference type="EMBL" id="KAF9077564.1"/>
    </source>
</evidence>
<dbReference type="GO" id="GO:0006355">
    <property type="term" value="P:regulation of DNA-templated transcription"/>
    <property type="evidence" value="ECO:0007669"/>
    <property type="project" value="InterPro"/>
</dbReference>
<keyword evidence="3" id="KW-0808">Transferase</keyword>
<name>A0A9P5Q380_9AGAR</name>